<gene>
    <name evidence="1" type="ORF">L3X38_010907</name>
</gene>
<name>A0AAD4WH39_PRUDU</name>
<keyword evidence="2" id="KW-1185">Reference proteome</keyword>
<dbReference type="Gene3D" id="3.30.420.10">
    <property type="entry name" value="Ribonuclease H-like superfamily/Ribonuclease H"/>
    <property type="match status" value="1"/>
</dbReference>
<reference evidence="1 2" key="1">
    <citation type="journal article" date="2022" name="G3 (Bethesda)">
        <title>Whole-genome sequence and methylome profiling of the almond [Prunus dulcis (Mill.) D.A. Webb] cultivar 'Nonpareil'.</title>
        <authorList>
            <person name="D'Amico-Willman K.M."/>
            <person name="Ouma W.Z."/>
            <person name="Meulia T."/>
            <person name="Sideli G.M."/>
            <person name="Gradziel T.M."/>
            <person name="Fresnedo-Ramirez J."/>
        </authorList>
    </citation>
    <scope>NUCLEOTIDE SEQUENCE [LARGE SCALE GENOMIC DNA]</scope>
    <source>
        <strain evidence="1">Clone GOH B32 T37-40</strain>
    </source>
</reference>
<dbReference type="InterPro" id="IPR012337">
    <property type="entry name" value="RNaseH-like_sf"/>
</dbReference>
<proteinExistence type="predicted"/>
<dbReference type="AlphaFoldDB" id="A0AAD4WH39"/>
<dbReference type="Proteomes" id="UP001054821">
    <property type="component" value="Chromosome 2"/>
</dbReference>
<evidence type="ECO:0000313" key="2">
    <source>
        <dbReference type="Proteomes" id="UP001054821"/>
    </source>
</evidence>
<protein>
    <recommendedName>
        <fullName evidence="3">RNase H type-1 domain-containing protein</fullName>
    </recommendedName>
</protein>
<dbReference type="SUPFAM" id="SSF53098">
    <property type="entry name" value="Ribonuclease H-like"/>
    <property type="match status" value="1"/>
</dbReference>
<evidence type="ECO:0008006" key="3">
    <source>
        <dbReference type="Google" id="ProtNLM"/>
    </source>
</evidence>
<dbReference type="PANTHER" id="PTHR48475">
    <property type="entry name" value="RIBONUCLEASE H"/>
    <property type="match status" value="1"/>
</dbReference>
<dbReference type="EMBL" id="JAJFAZ020000002">
    <property type="protein sequence ID" value="KAI5343031.1"/>
    <property type="molecule type" value="Genomic_DNA"/>
</dbReference>
<dbReference type="PANTHER" id="PTHR48475:SF2">
    <property type="entry name" value="RIBONUCLEASE H"/>
    <property type="match status" value="1"/>
</dbReference>
<dbReference type="InterPro" id="IPR036397">
    <property type="entry name" value="RNaseH_sf"/>
</dbReference>
<sequence length="198" mass="22751">MSQLREDGDSNQKRVGAGVVVITAYGNLLEQAITPGFPISNNEAELEALLAGLYLPKELSTIYLDSQLCSILVEHLHQPSIKDVKQPNLIQIDEDPSWQDPIIDYLMNENLPNDKSEARKIIHKAARYYMKDSILVRRSYSDPHLTCIKYLQILEITGFELFRWRFEQNIPDLLHVINLLDVHANEALDPLLRKTCLW</sequence>
<dbReference type="GO" id="GO:0003676">
    <property type="term" value="F:nucleic acid binding"/>
    <property type="evidence" value="ECO:0007669"/>
    <property type="project" value="InterPro"/>
</dbReference>
<comment type="caution">
    <text evidence="1">The sequence shown here is derived from an EMBL/GenBank/DDBJ whole genome shotgun (WGS) entry which is preliminary data.</text>
</comment>
<accession>A0AAD4WH39</accession>
<evidence type="ECO:0000313" key="1">
    <source>
        <dbReference type="EMBL" id="KAI5343031.1"/>
    </source>
</evidence>
<organism evidence="1 2">
    <name type="scientific">Prunus dulcis</name>
    <name type="common">Almond</name>
    <name type="synonym">Amygdalus dulcis</name>
    <dbReference type="NCBI Taxonomy" id="3755"/>
    <lineage>
        <taxon>Eukaryota</taxon>
        <taxon>Viridiplantae</taxon>
        <taxon>Streptophyta</taxon>
        <taxon>Embryophyta</taxon>
        <taxon>Tracheophyta</taxon>
        <taxon>Spermatophyta</taxon>
        <taxon>Magnoliopsida</taxon>
        <taxon>eudicotyledons</taxon>
        <taxon>Gunneridae</taxon>
        <taxon>Pentapetalae</taxon>
        <taxon>rosids</taxon>
        <taxon>fabids</taxon>
        <taxon>Rosales</taxon>
        <taxon>Rosaceae</taxon>
        <taxon>Amygdaloideae</taxon>
        <taxon>Amygdaleae</taxon>
        <taxon>Prunus</taxon>
    </lineage>
</organism>